<evidence type="ECO:0000256" key="9">
    <source>
        <dbReference type="ARBA" id="ARBA00023157"/>
    </source>
</evidence>
<feature type="binding site" evidence="13">
    <location>
        <position position="257"/>
    </location>
    <ligand>
        <name>Ca(2+)</name>
        <dbReference type="ChEBI" id="CHEBI:29108"/>
        <label>2</label>
    </ligand>
</feature>
<feature type="binding site" description="axial binding residue" evidence="13">
    <location>
        <position position="256"/>
    </location>
    <ligand>
        <name>heme b</name>
        <dbReference type="ChEBI" id="CHEBI:60344"/>
    </ligand>
    <ligandPart>
        <name>Fe</name>
        <dbReference type="ChEBI" id="CHEBI:18248"/>
    </ligandPart>
</feature>
<evidence type="ECO:0000256" key="2">
    <source>
        <dbReference type="ARBA" id="ARBA00006873"/>
    </source>
</evidence>
<feature type="binding site" evidence="13">
    <location>
        <position position="139"/>
    </location>
    <ligand>
        <name>Ca(2+)</name>
        <dbReference type="ChEBI" id="CHEBI:29108"/>
        <label>1</label>
    </ligand>
</feature>
<dbReference type="Gene3D" id="1.10.520.10">
    <property type="match status" value="1"/>
</dbReference>
<keyword evidence="18" id="KW-1185">Reference proteome</keyword>
<feature type="domain" description="Plant heme peroxidase family profile" evidence="16">
    <location>
        <begin position="132"/>
        <end position="381"/>
    </location>
</feature>
<comment type="function">
    <text evidence="15">Removal of H(2)O(2), oxidation of toxic reductants, biosynthesis and degradation of lignin, suberization, auxin catabolism, response to environmental stresses such as wounding, pathogen attack and oxidative stress.</text>
</comment>
<evidence type="ECO:0000256" key="4">
    <source>
        <dbReference type="ARBA" id="ARBA00022617"/>
    </source>
</evidence>
<feature type="binding site" evidence="13">
    <location>
        <position position="301"/>
    </location>
    <ligand>
        <name>Ca(2+)</name>
        <dbReference type="ChEBI" id="CHEBI:29108"/>
        <label>2</label>
    </ligand>
</feature>
<name>A0A453SEX0_AEGTS</name>
<evidence type="ECO:0000259" key="16">
    <source>
        <dbReference type="PROSITE" id="PS50873"/>
    </source>
</evidence>
<dbReference type="AlphaFoldDB" id="A0A453SEX0"/>
<evidence type="ECO:0000313" key="18">
    <source>
        <dbReference type="Proteomes" id="UP000015105"/>
    </source>
</evidence>
<dbReference type="SUPFAM" id="SSF48113">
    <property type="entry name" value="Heme-dependent peroxidases"/>
    <property type="match status" value="1"/>
</dbReference>
<keyword evidence="7 15" id="KW-0560">Oxidoreductase</keyword>
<reference evidence="17" key="4">
    <citation type="submission" date="2019-03" db="UniProtKB">
        <authorList>
            <consortium name="EnsemblPlants"/>
        </authorList>
    </citation>
    <scope>IDENTIFICATION</scope>
</reference>
<dbReference type="PANTHER" id="PTHR31388">
    <property type="entry name" value="PEROXIDASE 72-RELATED"/>
    <property type="match status" value="1"/>
</dbReference>
<keyword evidence="10" id="KW-0873">Pyrrolidone carboxylic acid</keyword>
<dbReference type="FunFam" id="1.10.420.10:FF:000001">
    <property type="entry name" value="Peroxidase"/>
    <property type="match status" value="1"/>
</dbReference>
<evidence type="ECO:0000256" key="10">
    <source>
        <dbReference type="ARBA" id="ARBA00023283"/>
    </source>
</evidence>
<dbReference type="GO" id="GO:0046872">
    <property type="term" value="F:metal ion binding"/>
    <property type="evidence" value="ECO:0007669"/>
    <property type="project" value="UniProtKB-UniRule"/>
</dbReference>
<comment type="cofactor">
    <cofactor evidence="13 15">
        <name>heme b</name>
        <dbReference type="ChEBI" id="CHEBI:60344"/>
    </cofactor>
    <text evidence="13 15">Binds 1 heme b (iron(II)-protoporphyrin IX) group per subunit.</text>
</comment>
<evidence type="ECO:0000256" key="3">
    <source>
        <dbReference type="ARBA" id="ARBA00022559"/>
    </source>
</evidence>
<reference evidence="18" key="2">
    <citation type="journal article" date="2017" name="Nat. Plants">
        <title>The Aegilops tauschii genome reveals multiple impacts of transposons.</title>
        <authorList>
            <person name="Zhao G."/>
            <person name="Zou C."/>
            <person name="Li K."/>
            <person name="Wang K."/>
            <person name="Li T."/>
            <person name="Gao L."/>
            <person name="Zhang X."/>
            <person name="Wang H."/>
            <person name="Yang Z."/>
            <person name="Liu X."/>
            <person name="Jiang W."/>
            <person name="Mao L."/>
            <person name="Kong X."/>
            <person name="Jiao Y."/>
            <person name="Jia J."/>
        </authorList>
    </citation>
    <scope>NUCLEOTIDE SEQUENCE [LARGE SCALE GENOMIC DNA]</scope>
    <source>
        <strain evidence="18">cv. AL8/78</strain>
    </source>
</reference>
<dbReference type="Pfam" id="PF00141">
    <property type="entry name" value="peroxidase"/>
    <property type="match status" value="1"/>
</dbReference>
<protein>
    <recommendedName>
        <fullName evidence="15">Peroxidase</fullName>
        <ecNumber evidence="15">1.11.1.7</ecNumber>
    </recommendedName>
</protein>
<evidence type="ECO:0000256" key="13">
    <source>
        <dbReference type="PIRSR" id="PIRSR600823-3"/>
    </source>
</evidence>
<evidence type="ECO:0000256" key="8">
    <source>
        <dbReference type="ARBA" id="ARBA00023004"/>
    </source>
</evidence>
<comment type="similarity">
    <text evidence="2">Belongs to the peroxidase family. Ascorbate peroxidase subfamily.</text>
</comment>
<feature type="binding site" evidence="12">
    <location>
        <position position="226"/>
    </location>
    <ligand>
        <name>substrate</name>
    </ligand>
</feature>
<dbReference type="EnsemblPlants" id="AET7Gv20915800.1">
    <property type="protein sequence ID" value="AET7Gv20915800.1"/>
    <property type="gene ID" value="AET7Gv20915800"/>
</dbReference>
<evidence type="ECO:0000256" key="11">
    <source>
        <dbReference type="ARBA" id="ARBA00023324"/>
    </source>
</evidence>
<dbReference type="GO" id="GO:0006979">
    <property type="term" value="P:response to oxidative stress"/>
    <property type="evidence" value="ECO:0007669"/>
    <property type="project" value="UniProtKB-UniRule"/>
</dbReference>
<feature type="binding site" evidence="13">
    <location>
        <position position="309"/>
    </location>
    <ligand>
        <name>Ca(2+)</name>
        <dbReference type="ChEBI" id="CHEBI:29108"/>
        <label>2</label>
    </ligand>
</feature>
<keyword evidence="8 13" id="KW-0408">Iron</keyword>
<comment type="similarity">
    <text evidence="15">Belongs to the peroxidase family. Classical plant (class III) peroxidase subfamily.</text>
</comment>
<keyword evidence="11 15" id="KW-0376">Hydrogen peroxide</keyword>
<evidence type="ECO:0000256" key="1">
    <source>
        <dbReference type="ARBA" id="ARBA00000189"/>
    </source>
</evidence>
<dbReference type="GO" id="GO:0020037">
    <property type="term" value="F:heme binding"/>
    <property type="evidence" value="ECO:0007669"/>
    <property type="project" value="UniProtKB-UniRule"/>
</dbReference>
<dbReference type="Gene3D" id="1.10.420.10">
    <property type="entry name" value="Peroxidase, domain 2"/>
    <property type="match status" value="1"/>
</dbReference>
<dbReference type="PRINTS" id="PR00461">
    <property type="entry name" value="PLPEROXIDASE"/>
</dbReference>
<dbReference type="PROSITE" id="PS00435">
    <property type="entry name" value="PEROXIDASE_1"/>
    <property type="match status" value="1"/>
</dbReference>
<reference evidence="17" key="5">
    <citation type="journal article" date="2021" name="G3 (Bethesda)">
        <title>Aegilops tauschii genome assembly Aet v5.0 features greater sequence contiguity and improved annotation.</title>
        <authorList>
            <person name="Wang L."/>
            <person name="Zhu T."/>
            <person name="Rodriguez J.C."/>
            <person name="Deal K.R."/>
            <person name="Dubcovsky J."/>
            <person name="McGuire P.E."/>
            <person name="Lux T."/>
            <person name="Spannagl M."/>
            <person name="Mayer K.F.X."/>
            <person name="Baldrich P."/>
            <person name="Meyers B.C."/>
            <person name="Huo N."/>
            <person name="Gu Y.Q."/>
            <person name="Zhou H."/>
            <person name="Devos K.M."/>
            <person name="Bennetzen J.L."/>
            <person name="Unver T."/>
            <person name="Budak H."/>
            <person name="Gulick P.J."/>
            <person name="Galiba G."/>
            <person name="Kalapos B."/>
            <person name="Nelson D.R."/>
            <person name="Li P."/>
            <person name="You F.M."/>
            <person name="Luo M.C."/>
            <person name="Dvorak J."/>
        </authorList>
    </citation>
    <scope>NUCLEOTIDE SEQUENCE [LARGE SCALE GENOMIC DNA]</scope>
    <source>
        <strain evidence="17">cv. AL8/78</strain>
    </source>
</reference>
<sequence length="381" mass="41575">MHLGSSSSHHRSYLWLVTSHQSRRSNGRLRHQVRGLPWPRRRALFPRRRGERAAALSQLLLEVLPQPGVHRAVGDDRRIADGEADGRVHPPPLLPRLLRQCEQHRSSLLLIVFVLLCVSNVLRFNCVCSAMYRQGCDGSILLDDTSTFTGEKNAGPNANSARGFEVIDAIKTRVEAACRATVSCADILALAARDGVNLLGGPTWSVPLGRKDSRTASQSAANANLPGPGSSLATLIAMFGNKNLSPRDMTALSGAHTIGRSQCQFFRNRIYNERNINASFAALRQRTCPRSGGDGNLAPFDVQTADGFDNAYYQNLVGQRGLLHSDQELFNGGSQDALVRQYSSSPSQFSADFVTAMLKMGGLLPSSGTQTEVRLNCRRPN</sequence>
<dbReference type="PANTHER" id="PTHR31388:SF5">
    <property type="entry name" value="PEROXIDASE"/>
    <property type="match status" value="1"/>
</dbReference>
<dbReference type="PRINTS" id="PR00458">
    <property type="entry name" value="PEROXIDASE"/>
</dbReference>
<evidence type="ECO:0000256" key="7">
    <source>
        <dbReference type="ARBA" id="ARBA00023002"/>
    </source>
</evidence>
<evidence type="ECO:0000256" key="15">
    <source>
        <dbReference type="RuleBase" id="RU362060"/>
    </source>
</evidence>
<comment type="catalytic activity">
    <reaction evidence="1 15">
        <text>2 a phenolic donor + H2O2 = 2 a phenolic radical donor + 2 H2O</text>
        <dbReference type="Rhea" id="RHEA:56136"/>
        <dbReference type="ChEBI" id="CHEBI:15377"/>
        <dbReference type="ChEBI" id="CHEBI:16240"/>
        <dbReference type="ChEBI" id="CHEBI:139520"/>
        <dbReference type="ChEBI" id="CHEBI:139521"/>
        <dbReference type="EC" id="1.11.1.7"/>
    </reaction>
</comment>
<keyword evidence="3 15" id="KW-0575">Peroxidase</keyword>
<dbReference type="InterPro" id="IPR000823">
    <property type="entry name" value="Peroxidase_pln"/>
</dbReference>
<feature type="disulfide bond" evidence="14">
    <location>
        <begin position="184"/>
        <end position="377"/>
    </location>
</feature>
<dbReference type="GO" id="GO:0140825">
    <property type="term" value="F:lactoperoxidase activity"/>
    <property type="evidence" value="ECO:0007669"/>
    <property type="project" value="UniProtKB-EC"/>
</dbReference>
<dbReference type="GO" id="GO:0005576">
    <property type="term" value="C:extracellular region"/>
    <property type="evidence" value="ECO:0007669"/>
    <property type="project" value="UniProtKB-SubCell"/>
</dbReference>
<comment type="subcellular location">
    <subcellularLocation>
        <location evidence="15">Secreted</location>
    </subcellularLocation>
</comment>
<accession>A0A453SEX0</accession>
<evidence type="ECO:0000313" key="17">
    <source>
        <dbReference type="EnsemblPlants" id="AET7Gv20915800.1"/>
    </source>
</evidence>
<feature type="binding site" evidence="13">
    <location>
        <position position="151"/>
    </location>
    <ligand>
        <name>Ca(2+)</name>
        <dbReference type="ChEBI" id="CHEBI:29108"/>
        <label>1</label>
    </ligand>
</feature>
<dbReference type="InterPro" id="IPR019793">
    <property type="entry name" value="Peroxidases_heam-ligand_BS"/>
</dbReference>
<dbReference type="EC" id="1.11.1.7" evidence="15"/>
<reference evidence="17" key="3">
    <citation type="journal article" date="2017" name="Nature">
        <title>Genome sequence of the progenitor of the wheat D genome Aegilops tauschii.</title>
        <authorList>
            <person name="Luo M.C."/>
            <person name="Gu Y.Q."/>
            <person name="Puiu D."/>
            <person name="Wang H."/>
            <person name="Twardziok S.O."/>
            <person name="Deal K.R."/>
            <person name="Huo N."/>
            <person name="Zhu T."/>
            <person name="Wang L."/>
            <person name="Wang Y."/>
            <person name="McGuire P.E."/>
            <person name="Liu S."/>
            <person name="Long H."/>
            <person name="Ramasamy R.K."/>
            <person name="Rodriguez J.C."/>
            <person name="Van S.L."/>
            <person name="Yuan L."/>
            <person name="Wang Z."/>
            <person name="Xia Z."/>
            <person name="Xiao L."/>
            <person name="Anderson O.D."/>
            <person name="Ouyang S."/>
            <person name="Liang Y."/>
            <person name="Zimin A.V."/>
            <person name="Pertea G."/>
            <person name="Qi P."/>
            <person name="Bennetzen J.L."/>
            <person name="Dai X."/>
            <person name="Dawson M.W."/>
            <person name="Muller H.G."/>
            <person name="Kugler K."/>
            <person name="Rivarola-Duarte L."/>
            <person name="Spannagl M."/>
            <person name="Mayer K.F.X."/>
            <person name="Lu F.H."/>
            <person name="Bevan M.W."/>
            <person name="Leroy P."/>
            <person name="Li P."/>
            <person name="You F.M."/>
            <person name="Sun Q."/>
            <person name="Liu Z."/>
            <person name="Lyons E."/>
            <person name="Wicker T."/>
            <person name="Salzberg S.L."/>
            <person name="Devos K.M."/>
            <person name="Dvorak J."/>
        </authorList>
    </citation>
    <scope>NUCLEOTIDE SEQUENCE [LARGE SCALE GENOMIC DNA]</scope>
    <source>
        <strain evidence="17">cv. AL8/78</strain>
    </source>
</reference>
<keyword evidence="15" id="KW-0964">Secreted</keyword>
<evidence type="ECO:0000256" key="6">
    <source>
        <dbReference type="ARBA" id="ARBA00022837"/>
    </source>
</evidence>
<keyword evidence="6 13" id="KW-0106">Calcium</keyword>
<organism evidence="17 18">
    <name type="scientific">Aegilops tauschii subsp. strangulata</name>
    <name type="common">Goatgrass</name>
    <dbReference type="NCBI Taxonomy" id="200361"/>
    <lineage>
        <taxon>Eukaryota</taxon>
        <taxon>Viridiplantae</taxon>
        <taxon>Streptophyta</taxon>
        <taxon>Embryophyta</taxon>
        <taxon>Tracheophyta</taxon>
        <taxon>Spermatophyta</taxon>
        <taxon>Magnoliopsida</taxon>
        <taxon>Liliopsida</taxon>
        <taxon>Poales</taxon>
        <taxon>Poaceae</taxon>
        <taxon>BOP clade</taxon>
        <taxon>Pooideae</taxon>
        <taxon>Triticodae</taxon>
        <taxon>Triticeae</taxon>
        <taxon>Triticinae</taxon>
        <taxon>Aegilops</taxon>
    </lineage>
</organism>
<reference evidence="18" key="1">
    <citation type="journal article" date="2014" name="Science">
        <title>Ancient hybridizations among the ancestral genomes of bread wheat.</title>
        <authorList>
            <consortium name="International Wheat Genome Sequencing Consortium,"/>
            <person name="Marcussen T."/>
            <person name="Sandve S.R."/>
            <person name="Heier L."/>
            <person name="Spannagl M."/>
            <person name="Pfeifer M."/>
            <person name="Jakobsen K.S."/>
            <person name="Wulff B.B."/>
            <person name="Steuernagel B."/>
            <person name="Mayer K.F."/>
            <person name="Olsen O.A."/>
        </authorList>
    </citation>
    <scope>NUCLEOTIDE SEQUENCE [LARGE SCALE GENOMIC DNA]</scope>
    <source>
        <strain evidence="18">cv. AL8/78</strain>
    </source>
</reference>
<dbReference type="PROSITE" id="PS50873">
    <property type="entry name" value="PEROXIDASE_4"/>
    <property type="match status" value="1"/>
</dbReference>
<dbReference type="GO" id="GO:0042744">
    <property type="term" value="P:hydrogen peroxide catabolic process"/>
    <property type="evidence" value="ECO:0007669"/>
    <property type="project" value="UniProtKB-KW"/>
</dbReference>
<keyword evidence="4 15" id="KW-0349">Heme</keyword>
<dbReference type="InterPro" id="IPR002016">
    <property type="entry name" value="Haem_peroxidase"/>
</dbReference>
<dbReference type="Proteomes" id="UP000015105">
    <property type="component" value="Chromosome 7D"/>
</dbReference>
<comment type="cofactor">
    <cofactor evidence="13 15">
        <name>Ca(2+)</name>
        <dbReference type="ChEBI" id="CHEBI:29108"/>
    </cofactor>
    <text evidence="13 15">Binds 2 calcium ions per subunit.</text>
</comment>
<feature type="binding site" evidence="13">
    <location>
        <position position="304"/>
    </location>
    <ligand>
        <name>Ca(2+)</name>
        <dbReference type="ChEBI" id="CHEBI:29108"/>
        <label>2</label>
    </ligand>
</feature>
<evidence type="ECO:0000256" key="14">
    <source>
        <dbReference type="PIRSR" id="PIRSR600823-5"/>
    </source>
</evidence>
<proteinExistence type="inferred from homology"/>
<feature type="binding site" evidence="13">
    <location>
        <position position="135"/>
    </location>
    <ligand>
        <name>Ca(2+)</name>
        <dbReference type="ChEBI" id="CHEBI:29108"/>
        <label>1</label>
    </ligand>
</feature>
<dbReference type="Gramene" id="AET7Gv20915800.1">
    <property type="protein sequence ID" value="AET7Gv20915800.1"/>
    <property type="gene ID" value="AET7Gv20915800"/>
</dbReference>
<feature type="disulfide bond" evidence="14">
    <location>
        <begin position="263"/>
        <end position="288"/>
    </location>
</feature>
<dbReference type="CDD" id="cd00693">
    <property type="entry name" value="secretory_peroxidase"/>
    <property type="match status" value="1"/>
</dbReference>
<feature type="binding site" evidence="13">
    <location>
        <position position="137"/>
    </location>
    <ligand>
        <name>Ca(2+)</name>
        <dbReference type="ChEBI" id="CHEBI:29108"/>
        <label>1</label>
    </ligand>
</feature>
<dbReference type="InterPro" id="IPR010255">
    <property type="entry name" value="Haem_peroxidase_sf"/>
</dbReference>
<evidence type="ECO:0000256" key="5">
    <source>
        <dbReference type="ARBA" id="ARBA00022723"/>
    </source>
</evidence>
<dbReference type="STRING" id="200361.A0A453SEX0"/>
<keyword evidence="5 13" id="KW-0479">Metal-binding</keyword>
<keyword evidence="9 14" id="KW-1015">Disulfide bond</keyword>
<dbReference type="InterPro" id="IPR033905">
    <property type="entry name" value="Secretory_peroxidase"/>
</dbReference>
<evidence type="ECO:0000256" key="12">
    <source>
        <dbReference type="PIRSR" id="PIRSR600823-2"/>
    </source>
</evidence>